<dbReference type="Pfam" id="PF11961">
    <property type="entry name" value="DUF3475"/>
    <property type="match status" value="1"/>
</dbReference>
<dbReference type="PANTHER" id="PTHR31730:SF19">
    <property type="entry name" value="PROTEIN KINASE DOMAIN-CONTAINING PROTEIN"/>
    <property type="match status" value="1"/>
</dbReference>
<dbReference type="SMR" id="A0A3B6KLD7"/>
<dbReference type="RefSeq" id="XP_044385302.1">
    <property type="nucleotide sequence ID" value="XM_044529367.1"/>
</dbReference>
<keyword evidence="8" id="KW-1185">Reference proteome</keyword>
<dbReference type="Gramene" id="TraesCS5A02G292500.1">
    <property type="protein sequence ID" value="TraesCS5A02G292500.1"/>
    <property type="gene ID" value="TraesCS5A02G292500"/>
</dbReference>
<name>A0A3B6KLD7_WHEAT</name>
<evidence type="ECO:0000256" key="1">
    <source>
        <dbReference type="ARBA" id="ARBA00022679"/>
    </source>
</evidence>
<dbReference type="PANTHER" id="PTHR31730">
    <property type="entry name" value="OS01G0873900 PROTEIN"/>
    <property type="match status" value="1"/>
</dbReference>
<dbReference type="Gramene" id="TraesSTA5A03G02686850.1">
    <property type="protein sequence ID" value="TraesSTA5A03G02686850.1"/>
    <property type="gene ID" value="TraesSTA5A03G02686850"/>
</dbReference>
<dbReference type="InterPro" id="IPR011009">
    <property type="entry name" value="Kinase-like_dom_sf"/>
</dbReference>
<dbReference type="Gramene" id="TraesLAC5A03G02649930.1">
    <property type="protein sequence ID" value="TraesLAC5A03G02649930.1"/>
    <property type="gene ID" value="TraesLAC5A03G02649930"/>
</dbReference>
<dbReference type="InterPro" id="IPR007700">
    <property type="entry name" value="DUF668"/>
</dbReference>
<dbReference type="Gramene" id="TraesJUL5A03G02715900.1">
    <property type="protein sequence ID" value="TraesJUL5A03G02715900.1"/>
    <property type="gene ID" value="TraesJUL5A03G02715900"/>
</dbReference>
<dbReference type="Gramene" id="TraesCAD_scaffold_082060_01G000200.1">
    <property type="protein sequence ID" value="TraesCAD_scaffold_082060_01G000200.1"/>
    <property type="gene ID" value="TraesCAD_scaffold_082060_01G000200"/>
</dbReference>
<dbReference type="Gene3D" id="3.30.200.20">
    <property type="entry name" value="Phosphorylase Kinase, domain 1"/>
    <property type="match status" value="1"/>
</dbReference>
<dbReference type="Gramene" id="TraesCLE_scaffold_042855_01G000300.1">
    <property type="protein sequence ID" value="TraesCLE_scaffold_042855_01G000300.1"/>
    <property type="gene ID" value="TraesCLE_scaffold_042855_01G000300"/>
</dbReference>
<proteinExistence type="predicted"/>
<dbReference type="Pfam" id="PF05003">
    <property type="entry name" value="DUF668"/>
    <property type="match status" value="1"/>
</dbReference>
<dbReference type="AlphaFoldDB" id="A0A3B6KLD7"/>
<dbReference type="InterPro" id="IPR017441">
    <property type="entry name" value="Protein_kinase_ATP_BS"/>
</dbReference>
<dbReference type="PaxDb" id="4565-Traes_5AL_3FE725FD4.1"/>
<keyword evidence="1" id="KW-0808">Transferase</keyword>
<dbReference type="OrthoDB" id="641605at2759"/>
<dbReference type="Proteomes" id="UP000019116">
    <property type="component" value="Chromosome 5A"/>
</dbReference>
<dbReference type="PROSITE" id="PS50011">
    <property type="entry name" value="PROTEIN_KINASE_DOM"/>
    <property type="match status" value="1"/>
</dbReference>
<protein>
    <recommendedName>
        <fullName evidence="6">Protein kinase domain-containing protein</fullName>
    </recommendedName>
</protein>
<reference evidence="7" key="1">
    <citation type="submission" date="2018-08" db="EMBL/GenBank/DDBJ databases">
        <authorList>
            <person name="Rossello M."/>
        </authorList>
    </citation>
    <scope>NUCLEOTIDE SEQUENCE [LARGE SCALE GENOMIC DNA]</scope>
    <source>
        <strain evidence="7">cv. Chinese Spring</strain>
    </source>
</reference>
<dbReference type="Pfam" id="PF00069">
    <property type="entry name" value="Pkinase"/>
    <property type="match status" value="1"/>
</dbReference>
<dbReference type="PROSITE" id="PS00107">
    <property type="entry name" value="PROTEIN_KINASE_ATP"/>
    <property type="match status" value="1"/>
</dbReference>
<dbReference type="Gramene" id="TraesNOR5A03G02718390.1">
    <property type="protein sequence ID" value="TraesNOR5A03G02718390.1"/>
    <property type="gene ID" value="TraesNOR5A03G02718390"/>
</dbReference>
<dbReference type="InterPro" id="IPR008271">
    <property type="entry name" value="Ser/Thr_kinase_AS"/>
</dbReference>
<dbReference type="SUPFAM" id="SSF56112">
    <property type="entry name" value="Protein kinase-like (PK-like)"/>
    <property type="match status" value="1"/>
</dbReference>
<dbReference type="GO" id="GO:0004672">
    <property type="term" value="F:protein kinase activity"/>
    <property type="evidence" value="ECO:0007669"/>
    <property type="project" value="InterPro"/>
</dbReference>
<dbReference type="InterPro" id="IPR021864">
    <property type="entry name" value="DUF3475"/>
</dbReference>
<dbReference type="Gramene" id="TraesPARA_EIv1.0_1559770.2">
    <property type="protein sequence ID" value="TraesPARA_EIv1.0_1559770.2.CDS"/>
    <property type="gene ID" value="TraesPARA_EIv1.0_1559770"/>
</dbReference>
<keyword evidence="3" id="KW-0418">Kinase</keyword>
<dbReference type="STRING" id="4565.A0A3B6KLD7"/>
<dbReference type="GeneID" id="123107383"/>
<dbReference type="Gramene" id="TraesSYM5A03G02725570.1">
    <property type="protein sequence ID" value="TraesSYM5A03G02725570.1"/>
    <property type="gene ID" value="TraesSYM5A03G02725570"/>
</dbReference>
<dbReference type="InterPro" id="IPR000719">
    <property type="entry name" value="Prot_kinase_dom"/>
</dbReference>
<dbReference type="Gramene" id="TraesJAG5A03G02697140.1">
    <property type="protein sequence ID" value="TraesJAG5A03G02697140.1"/>
    <property type="gene ID" value="TraesJAG5A03G02697140"/>
</dbReference>
<keyword evidence="4 5" id="KW-0067">ATP-binding</keyword>
<reference evidence="7" key="2">
    <citation type="submission" date="2018-10" db="UniProtKB">
        <authorList>
            <consortium name="EnsemblPlants"/>
        </authorList>
    </citation>
    <scope>IDENTIFICATION</scope>
</reference>
<evidence type="ECO:0000313" key="8">
    <source>
        <dbReference type="Proteomes" id="UP000019116"/>
    </source>
</evidence>
<keyword evidence="2 5" id="KW-0547">Nucleotide-binding</keyword>
<accession>A0A3B6KLD7</accession>
<sequence length="775" mass="88023">MGNEASAHANTFLPNTMDFGIFENMLQEPSVTPIFLPVEFLKAITDNFSKERELGKGGYGVVYKGMLQNGKMIAVKKLFEMQLEDDQFQNEVTYLIGVKHQNIVQLVGYCAESRWEATQVGEKYVMAETRTRLLCFEYLENNSLDKHLSAESCGLEWHIRYDIIRRVCSGLHYLHDECRIIHLDLKPQNILLDDHMMPKLADFGMSRLFGRQQSRIITRSRGGTFGYMAPEYITNGLITTKSDIFSLGIIIIELMTGHRKYPESSETPFEDFIENVIANWRHRLEKTLSYTALETCSEQVNRCIVLGLNCLNPDPSKRPSAWDILQTLNELESTKYCFDMNDVPAVGQESEIDAFAGCGDVNSNNLTAKLNRMISRSSSPSSTNMSAVFRSAPKGRKISIHAFEIANTIVKASNLIKSFSKERIRHLKEGMLRSEGVRRLISEDYSQLSIVIEDDIREDVRQFSIEVARFGDLCEDCQWHNLSRYFCRGDSPLPSKNFSEEVPPSMKYLIRLAQHIRVLHEEMLALDRLEHASYVAAIPARKQIDAIKNQRGAVKVLKSKSFWSKSMDNIVEKLVEIVEFMHLQINEAFSKSHANAEQSSGELHIAINLTKTLGATGLALHYANVILQLKALALVSPVVPQNDREALYQALPPQIKPVLHTQLRSPGRDQNMTRAGVRAEMNRVLRWLVPAAESTRRYHVNGVFGEWEMKGIEGIDVDEANWFEQESRISVSYMLAHADAKVSKVETLYYASKERTEGYILDLVLALHRLVSPAD</sequence>
<dbReference type="InterPro" id="IPR045021">
    <property type="entry name" value="PSI1/2/3"/>
</dbReference>
<dbReference type="PROSITE" id="PS00108">
    <property type="entry name" value="PROTEIN_KINASE_ST"/>
    <property type="match status" value="1"/>
</dbReference>
<evidence type="ECO:0000256" key="5">
    <source>
        <dbReference type="PROSITE-ProRule" id="PRU10141"/>
    </source>
</evidence>
<evidence type="ECO:0000256" key="2">
    <source>
        <dbReference type="ARBA" id="ARBA00022741"/>
    </source>
</evidence>
<dbReference type="FunFam" id="1.10.510.10:FF:000870">
    <property type="entry name" value="OSJNBa0016N04.16-like protein"/>
    <property type="match status" value="1"/>
</dbReference>
<dbReference type="Gramene" id="TraesCS5A03G0714000.1">
    <property type="protein sequence ID" value="TraesCS5A03G0714000.1.CDS"/>
    <property type="gene ID" value="TraesCS5A03G0714000"/>
</dbReference>
<dbReference type="GO" id="GO:0045927">
    <property type="term" value="P:positive regulation of growth"/>
    <property type="evidence" value="ECO:0007669"/>
    <property type="project" value="InterPro"/>
</dbReference>
<evidence type="ECO:0000256" key="3">
    <source>
        <dbReference type="ARBA" id="ARBA00022777"/>
    </source>
</evidence>
<evidence type="ECO:0000259" key="6">
    <source>
        <dbReference type="PROSITE" id="PS50011"/>
    </source>
</evidence>
<evidence type="ECO:0000313" key="7">
    <source>
        <dbReference type="EnsemblPlants" id="TraesCS5A02G292500.1"/>
    </source>
</evidence>
<dbReference type="GO" id="GO:0005524">
    <property type="term" value="F:ATP binding"/>
    <property type="evidence" value="ECO:0007669"/>
    <property type="project" value="UniProtKB-UniRule"/>
</dbReference>
<dbReference type="SMART" id="SM00220">
    <property type="entry name" value="S_TKc"/>
    <property type="match status" value="1"/>
</dbReference>
<dbReference type="FunFam" id="3.30.200.20:FF:000465">
    <property type="entry name" value="Cysteine-rich receptor-like protein kinase 6"/>
    <property type="match status" value="1"/>
</dbReference>
<dbReference type="EnsemblPlants" id="TraesCS5A02G292500.1">
    <property type="protein sequence ID" value="TraesCS5A02G292500.1"/>
    <property type="gene ID" value="TraesCS5A02G292500"/>
</dbReference>
<organism evidence="7">
    <name type="scientific">Triticum aestivum</name>
    <name type="common">Wheat</name>
    <dbReference type="NCBI Taxonomy" id="4565"/>
    <lineage>
        <taxon>Eukaryota</taxon>
        <taxon>Viridiplantae</taxon>
        <taxon>Streptophyta</taxon>
        <taxon>Embryophyta</taxon>
        <taxon>Tracheophyta</taxon>
        <taxon>Spermatophyta</taxon>
        <taxon>Magnoliopsida</taxon>
        <taxon>Liliopsida</taxon>
        <taxon>Poales</taxon>
        <taxon>Poaceae</taxon>
        <taxon>BOP clade</taxon>
        <taxon>Pooideae</taxon>
        <taxon>Triticodae</taxon>
        <taxon>Triticeae</taxon>
        <taxon>Triticinae</taxon>
        <taxon>Triticum</taxon>
    </lineage>
</organism>
<dbReference type="Gramene" id="TraesROB_scaffold_055732_01G000200.1">
    <property type="protein sequence ID" value="TraesROB_scaffold_055732_01G000200.1"/>
    <property type="gene ID" value="TraesROB_scaffold_055732_01G000200"/>
</dbReference>
<dbReference type="Gramene" id="TraesJUL5A03G02715900.2">
    <property type="protein sequence ID" value="TraesJUL5A03G02715900.2"/>
    <property type="gene ID" value="TraesJUL5A03G02715900"/>
</dbReference>
<feature type="binding site" evidence="5">
    <location>
        <position position="77"/>
    </location>
    <ligand>
        <name>ATP</name>
        <dbReference type="ChEBI" id="CHEBI:30616"/>
    </ligand>
</feature>
<evidence type="ECO:0000256" key="4">
    <source>
        <dbReference type="ARBA" id="ARBA00022840"/>
    </source>
</evidence>
<dbReference type="Gene3D" id="1.10.510.10">
    <property type="entry name" value="Transferase(Phosphotransferase) domain 1"/>
    <property type="match status" value="1"/>
</dbReference>
<dbReference type="Gramene" id="TraesPARA_EIv1.0_1559770.1">
    <property type="protein sequence ID" value="TraesPARA_EIv1.0_1559770.1.CDS"/>
    <property type="gene ID" value="TraesPARA_EIv1.0_1559770"/>
</dbReference>
<gene>
    <name evidence="7" type="primary">LOC123107383</name>
</gene>
<feature type="domain" description="Protein kinase" evidence="6">
    <location>
        <begin position="48"/>
        <end position="332"/>
    </location>
</feature>